<dbReference type="OrthoDB" id="5340195at2759"/>
<dbReference type="PANTHER" id="PTHR35041">
    <property type="entry name" value="MEDIATOR OF RNA POLYMERASE II TRANSCRIPTION SUBUNIT 1"/>
    <property type="match status" value="1"/>
</dbReference>
<evidence type="ECO:0000256" key="1">
    <source>
        <dbReference type="SAM" id="Phobius"/>
    </source>
</evidence>
<dbReference type="PANTHER" id="PTHR35041:SF6">
    <property type="entry name" value="FORMYLMETHIONINE DEFORMYLASE-LIKE PROTEIN-RELATED"/>
    <property type="match status" value="1"/>
</dbReference>
<evidence type="ECO:0000313" key="2">
    <source>
        <dbReference type="EMBL" id="KAF4628285.1"/>
    </source>
</evidence>
<dbReference type="AlphaFoldDB" id="A0A8H4RG49"/>
<name>A0A8H4RG49_9HELO</name>
<dbReference type="EMBL" id="JAAMPI010000834">
    <property type="protein sequence ID" value="KAF4628285.1"/>
    <property type="molecule type" value="Genomic_DNA"/>
</dbReference>
<keyword evidence="1" id="KW-1133">Transmembrane helix</keyword>
<proteinExistence type="predicted"/>
<keyword evidence="1" id="KW-0812">Transmembrane</keyword>
<sequence>MKLHRLGVDNSELLKLLLKNTTPRPRDGYIEQYLSSALVTEESFLFQARRIFLYFPKELPQKLTLTISCSYWALQALRFRVKIQYTPFVKEQSEDESEMLSLKAEFARYAVLKSRDLTRNKTMGGLMEELSRKFTLSLFSNSRTWSNITHNATARTRTQINIYAYNAQNLLIAYGIAFLACTGSVLVGLRAFHTNSISHSHCFSGILSTARNSTLDVLTMGQSLGAQPLNKELANIELMFGVVDGKGEDGFSRLGFGVEGQERSLKKGDFYC</sequence>
<reference evidence="2 3" key="1">
    <citation type="submission" date="2020-03" db="EMBL/GenBank/DDBJ databases">
        <title>Draft Genome Sequence of Cudoniella acicularis.</title>
        <authorList>
            <person name="Buettner E."/>
            <person name="Kellner H."/>
        </authorList>
    </citation>
    <scope>NUCLEOTIDE SEQUENCE [LARGE SCALE GENOMIC DNA]</scope>
    <source>
        <strain evidence="2 3">DSM 108380</strain>
    </source>
</reference>
<gene>
    <name evidence="2" type="ORF">G7Y89_g9869</name>
</gene>
<keyword evidence="1" id="KW-0472">Membrane</keyword>
<comment type="caution">
    <text evidence="2">The sequence shown here is derived from an EMBL/GenBank/DDBJ whole genome shotgun (WGS) entry which is preliminary data.</text>
</comment>
<keyword evidence="3" id="KW-1185">Reference proteome</keyword>
<organism evidence="2 3">
    <name type="scientific">Cudoniella acicularis</name>
    <dbReference type="NCBI Taxonomy" id="354080"/>
    <lineage>
        <taxon>Eukaryota</taxon>
        <taxon>Fungi</taxon>
        <taxon>Dikarya</taxon>
        <taxon>Ascomycota</taxon>
        <taxon>Pezizomycotina</taxon>
        <taxon>Leotiomycetes</taxon>
        <taxon>Helotiales</taxon>
        <taxon>Tricladiaceae</taxon>
        <taxon>Cudoniella</taxon>
    </lineage>
</organism>
<evidence type="ECO:0000313" key="3">
    <source>
        <dbReference type="Proteomes" id="UP000566819"/>
    </source>
</evidence>
<accession>A0A8H4RG49</accession>
<protein>
    <submittedName>
        <fullName evidence="2">Uncharacterized protein</fullName>
    </submittedName>
</protein>
<feature type="transmembrane region" description="Helical" evidence="1">
    <location>
        <begin position="171"/>
        <end position="192"/>
    </location>
</feature>
<dbReference type="Proteomes" id="UP000566819">
    <property type="component" value="Unassembled WGS sequence"/>
</dbReference>